<dbReference type="Proteomes" id="UP000077069">
    <property type="component" value="Unassembled WGS sequence"/>
</dbReference>
<dbReference type="GeneID" id="28767369"/>
<keyword evidence="2" id="KW-1185">Reference proteome</keyword>
<name>A0A177CTM2_9PLEO</name>
<dbReference type="RefSeq" id="XP_018040627.1">
    <property type="nucleotide sequence ID" value="XM_018183883.1"/>
</dbReference>
<dbReference type="AlphaFoldDB" id="A0A177CTM2"/>
<organism evidence="1 2">
    <name type="scientific">Paraphaeosphaeria sporulosa</name>
    <dbReference type="NCBI Taxonomy" id="1460663"/>
    <lineage>
        <taxon>Eukaryota</taxon>
        <taxon>Fungi</taxon>
        <taxon>Dikarya</taxon>
        <taxon>Ascomycota</taxon>
        <taxon>Pezizomycotina</taxon>
        <taxon>Dothideomycetes</taxon>
        <taxon>Pleosporomycetidae</taxon>
        <taxon>Pleosporales</taxon>
        <taxon>Massarineae</taxon>
        <taxon>Didymosphaeriaceae</taxon>
        <taxon>Paraphaeosphaeria</taxon>
    </lineage>
</organism>
<reference evidence="1 2" key="1">
    <citation type="submission" date="2016-05" db="EMBL/GenBank/DDBJ databases">
        <title>Comparative analysis of secretome profiles of manganese(II)-oxidizing ascomycete fungi.</title>
        <authorList>
            <consortium name="DOE Joint Genome Institute"/>
            <person name="Zeiner C.A."/>
            <person name="Purvine S.O."/>
            <person name="Zink E.M."/>
            <person name="Wu S."/>
            <person name="Pasa-Tolic L."/>
            <person name="Chaput D.L."/>
            <person name="Haridas S."/>
            <person name="Grigoriev I.V."/>
            <person name="Santelli C.M."/>
            <person name="Hansel C.M."/>
        </authorList>
    </citation>
    <scope>NUCLEOTIDE SEQUENCE [LARGE SCALE GENOMIC DNA]</scope>
    <source>
        <strain evidence="1 2">AP3s5-JAC2a</strain>
    </source>
</reference>
<accession>A0A177CTM2</accession>
<evidence type="ECO:0000313" key="2">
    <source>
        <dbReference type="Proteomes" id="UP000077069"/>
    </source>
</evidence>
<dbReference type="InParanoid" id="A0A177CTM2"/>
<evidence type="ECO:0000313" key="1">
    <source>
        <dbReference type="EMBL" id="OAG10262.1"/>
    </source>
</evidence>
<dbReference type="EMBL" id="KV441549">
    <property type="protein sequence ID" value="OAG10262.1"/>
    <property type="molecule type" value="Genomic_DNA"/>
</dbReference>
<proteinExistence type="predicted"/>
<protein>
    <submittedName>
        <fullName evidence="1">Uncharacterized protein</fullName>
    </submittedName>
</protein>
<dbReference type="OrthoDB" id="409543at2759"/>
<sequence length="83" mass="9177">MMPTSITSNAMTGPFTGQHTADFVRSATIYLRGGCFVDVGTLLMRHPDWICWDKLTEAGSPYGLAIPSITKENRKSVRCVLQK</sequence>
<gene>
    <name evidence="1" type="ORF">CC84DRAFT_1236763</name>
</gene>